<reference evidence="2" key="1">
    <citation type="journal article" date="2022" name="bioRxiv">
        <title>Sequencing and chromosome-scale assembly of the giantPleurodeles waltlgenome.</title>
        <authorList>
            <person name="Brown T."/>
            <person name="Elewa A."/>
            <person name="Iarovenko S."/>
            <person name="Subramanian E."/>
            <person name="Araus A.J."/>
            <person name="Petzold A."/>
            <person name="Susuki M."/>
            <person name="Suzuki K.-i.T."/>
            <person name="Hayashi T."/>
            <person name="Toyoda A."/>
            <person name="Oliveira C."/>
            <person name="Osipova E."/>
            <person name="Leigh N.D."/>
            <person name="Simon A."/>
            <person name="Yun M.H."/>
        </authorList>
    </citation>
    <scope>NUCLEOTIDE SEQUENCE</scope>
    <source>
        <strain evidence="2">20211129_DDA</strain>
        <tissue evidence="2">Liver</tissue>
    </source>
</reference>
<evidence type="ECO:0000256" key="1">
    <source>
        <dbReference type="SAM" id="MobiDB-lite"/>
    </source>
</evidence>
<accession>A0AAV7RD13</accession>
<sequence length="101" mass="9672">MVIYASGDAILSLCALASSGEGAEALATEGAASHRILEAESTDALGISGTEGEGNTTAETGGDSTDSDTSSDGSLLVVADTSVTTPAAGTTATPVPALPSQ</sequence>
<keyword evidence="3" id="KW-1185">Reference proteome</keyword>
<feature type="region of interest" description="Disordered" evidence="1">
    <location>
        <begin position="42"/>
        <end position="101"/>
    </location>
</feature>
<organism evidence="2 3">
    <name type="scientific">Pleurodeles waltl</name>
    <name type="common">Iberian ribbed newt</name>
    <dbReference type="NCBI Taxonomy" id="8319"/>
    <lineage>
        <taxon>Eukaryota</taxon>
        <taxon>Metazoa</taxon>
        <taxon>Chordata</taxon>
        <taxon>Craniata</taxon>
        <taxon>Vertebrata</taxon>
        <taxon>Euteleostomi</taxon>
        <taxon>Amphibia</taxon>
        <taxon>Batrachia</taxon>
        <taxon>Caudata</taxon>
        <taxon>Salamandroidea</taxon>
        <taxon>Salamandridae</taxon>
        <taxon>Pleurodelinae</taxon>
        <taxon>Pleurodeles</taxon>
    </lineage>
</organism>
<dbReference type="Proteomes" id="UP001066276">
    <property type="component" value="Chromosome 5"/>
</dbReference>
<dbReference type="AlphaFoldDB" id="A0AAV7RD13"/>
<feature type="compositionally biased region" description="Low complexity" evidence="1">
    <location>
        <begin position="81"/>
        <end position="101"/>
    </location>
</feature>
<dbReference type="EMBL" id="JANPWB010000009">
    <property type="protein sequence ID" value="KAJ1149365.1"/>
    <property type="molecule type" value="Genomic_DNA"/>
</dbReference>
<name>A0AAV7RD13_PLEWA</name>
<proteinExistence type="predicted"/>
<feature type="compositionally biased region" description="Low complexity" evidence="1">
    <location>
        <begin position="53"/>
        <end position="74"/>
    </location>
</feature>
<evidence type="ECO:0000313" key="3">
    <source>
        <dbReference type="Proteomes" id="UP001066276"/>
    </source>
</evidence>
<evidence type="ECO:0000313" key="2">
    <source>
        <dbReference type="EMBL" id="KAJ1149365.1"/>
    </source>
</evidence>
<comment type="caution">
    <text evidence="2">The sequence shown here is derived from an EMBL/GenBank/DDBJ whole genome shotgun (WGS) entry which is preliminary data.</text>
</comment>
<gene>
    <name evidence="2" type="ORF">NDU88_002175</name>
</gene>
<protein>
    <submittedName>
        <fullName evidence="2">Uncharacterized protein</fullName>
    </submittedName>
</protein>